<keyword evidence="3" id="KW-1185">Reference proteome</keyword>
<name>A0AAV2M3Z7_KNICA</name>
<evidence type="ECO:0000256" key="1">
    <source>
        <dbReference type="SAM" id="MobiDB-lite"/>
    </source>
</evidence>
<evidence type="ECO:0000313" key="2">
    <source>
        <dbReference type="EMBL" id="CAL1608072.1"/>
    </source>
</evidence>
<gene>
    <name evidence="2" type="ORF">KC01_LOCUS35060</name>
</gene>
<evidence type="ECO:0000313" key="3">
    <source>
        <dbReference type="Proteomes" id="UP001497482"/>
    </source>
</evidence>
<dbReference type="AlphaFoldDB" id="A0AAV2M3Z7"/>
<dbReference type="Proteomes" id="UP001497482">
    <property type="component" value="Chromosome 6"/>
</dbReference>
<reference evidence="2 3" key="1">
    <citation type="submission" date="2024-04" db="EMBL/GenBank/DDBJ databases">
        <authorList>
            <person name="Waldvogel A.-M."/>
            <person name="Schoenle A."/>
        </authorList>
    </citation>
    <scope>NUCLEOTIDE SEQUENCE [LARGE SCALE GENOMIC DNA]</scope>
</reference>
<dbReference type="EMBL" id="OZ035828">
    <property type="protein sequence ID" value="CAL1608072.1"/>
    <property type="molecule type" value="Genomic_DNA"/>
</dbReference>
<sequence>MGKAACVLQSFQLGSDRGISGTCPTAGKSQRHKQHSGSDNIAAPANRSRPRCANGITGDFWCTLGSDGVVVLRTCEKLSYTENGSEIKMFSN</sequence>
<protein>
    <submittedName>
        <fullName evidence="2">Uncharacterized protein</fullName>
    </submittedName>
</protein>
<proteinExistence type="predicted"/>
<accession>A0AAV2M3Z7</accession>
<feature type="region of interest" description="Disordered" evidence="1">
    <location>
        <begin position="22"/>
        <end position="48"/>
    </location>
</feature>
<organism evidence="2 3">
    <name type="scientific">Knipowitschia caucasica</name>
    <name type="common">Caucasian dwarf goby</name>
    <name type="synonym">Pomatoschistus caucasicus</name>
    <dbReference type="NCBI Taxonomy" id="637954"/>
    <lineage>
        <taxon>Eukaryota</taxon>
        <taxon>Metazoa</taxon>
        <taxon>Chordata</taxon>
        <taxon>Craniata</taxon>
        <taxon>Vertebrata</taxon>
        <taxon>Euteleostomi</taxon>
        <taxon>Actinopterygii</taxon>
        <taxon>Neopterygii</taxon>
        <taxon>Teleostei</taxon>
        <taxon>Neoteleostei</taxon>
        <taxon>Acanthomorphata</taxon>
        <taxon>Gobiaria</taxon>
        <taxon>Gobiiformes</taxon>
        <taxon>Gobioidei</taxon>
        <taxon>Gobiidae</taxon>
        <taxon>Gobiinae</taxon>
        <taxon>Knipowitschia</taxon>
    </lineage>
</organism>